<keyword evidence="3" id="KW-0012">Acyltransferase</keyword>
<feature type="transmembrane region" description="Helical" evidence="2">
    <location>
        <begin position="20"/>
        <end position="40"/>
    </location>
</feature>
<dbReference type="EMBL" id="FNRT01000002">
    <property type="protein sequence ID" value="SED36379.1"/>
    <property type="molecule type" value="Genomic_DNA"/>
</dbReference>
<organism evidence="3 4">
    <name type="scientific">Nocardioides exalbidus</name>
    <dbReference type="NCBI Taxonomy" id="402596"/>
    <lineage>
        <taxon>Bacteria</taxon>
        <taxon>Bacillati</taxon>
        <taxon>Actinomycetota</taxon>
        <taxon>Actinomycetes</taxon>
        <taxon>Propionibacteriales</taxon>
        <taxon>Nocardioidaceae</taxon>
        <taxon>Nocardioides</taxon>
    </lineage>
</organism>
<dbReference type="GO" id="GO:0000271">
    <property type="term" value="P:polysaccharide biosynthetic process"/>
    <property type="evidence" value="ECO:0007669"/>
    <property type="project" value="TreeGrafter"/>
</dbReference>
<feature type="transmembrane region" description="Helical" evidence="2">
    <location>
        <begin position="231"/>
        <end position="248"/>
    </location>
</feature>
<evidence type="ECO:0000256" key="2">
    <source>
        <dbReference type="SAM" id="Phobius"/>
    </source>
</evidence>
<dbReference type="PANTHER" id="PTHR23028:SF53">
    <property type="entry name" value="ACYL_TRANSF_3 DOMAIN-CONTAINING PROTEIN"/>
    <property type="match status" value="1"/>
</dbReference>
<evidence type="ECO:0000313" key="3">
    <source>
        <dbReference type="EMBL" id="SED36379.1"/>
    </source>
</evidence>
<accession>A0A1H5A214</accession>
<keyword evidence="2" id="KW-0472">Membrane</keyword>
<dbReference type="STRING" id="402596.SAMN04489844_4260"/>
<keyword evidence="2" id="KW-0812">Transmembrane</keyword>
<feature type="region of interest" description="Disordered" evidence="1">
    <location>
        <begin position="338"/>
        <end position="357"/>
    </location>
</feature>
<dbReference type="GO" id="GO:0016020">
    <property type="term" value="C:membrane"/>
    <property type="evidence" value="ECO:0007669"/>
    <property type="project" value="TreeGrafter"/>
</dbReference>
<reference evidence="4" key="1">
    <citation type="submission" date="2016-10" db="EMBL/GenBank/DDBJ databases">
        <authorList>
            <person name="Varghese N."/>
            <person name="Submissions S."/>
        </authorList>
    </citation>
    <scope>NUCLEOTIDE SEQUENCE [LARGE SCALE GENOMIC DNA]</scope>
    <source>
        <strain evidence="4">DSM 22017</strain>
    </source>
</reference>
<keyword evidence="3" id="KW-0378">Hydrolase</keyword>
<sequence>MRGVNLGDRLDDGANNFDVIRLFMAWAVLVSHSFTIVGVAEPFHQLGTTLGSAAVLIFFAISGLLIRRSWELDPRPVAFLRKRSLRILPALVVVSVTCALVLGPLVTDLPFRQYFSSMQTWSYPCWTVLMTPFGAVLPGVFVDLPRAYNVNGPLWTLRYEVIAYGLLLVMGMTQALSSRRIVTAVAATAIVWACLVAPEAPLFGGWNAVAAFAVGACAWSWRDRIGLSHPGAALAVLACLASGLTGLLTVHVAVWTVAAVYLAFWAAFALPLFGQRLVSWGDASYGLYIYAWPVQQSIVQFLGTDTSPLLVTALATPAAWMLALASWLLVERPALRGKPAPGPRSAPRPLAGHIGRE</sequence>
<feature type="transmembrane region" description="Helical" evidence="2">
    <location>
        <begin position="254"/>
        <end position="273"/>
    </location>
</feature>
<dbReference type="PANTHER" id="PTHR23028">
    <property type="entry name" value="ACETYLTRANSFERASE"/>
    <property type="match status" value="1"/>
</dbReference>
<feature type="transmembrane region" description="Helical" evidence="2">
    <location>
        <begin position="87"/>
        <end position="106"/>
    </location>
</feature>
<evidence type="ECO:0000313" key="4">
    <source>
        <dbReference type="Proteomes" id="UP000198742"/>
    </source>
</evidence>
<protein>
    <submittedName>
        <fullName evidence="3">Peptidoglycan/LPS O-acetylase OafA/YrhL, contains acyltransferase and SGNH-hydrolase domains</fullName>
    </submittedName>
</protein>
<feature type="transmembrane region" description="Helical" evidence="2">
    <location>
        <begin position="157"/>
        <end position="177"/>
    </location>
</feature>
<keyword evidence="2" id="KW-1133">Transmembrane helix</keyword>
<dbReference type="AlphaFoldDB" id="A0A1H5A214"/>
<gene>
    <name evidence="3" type="ORF">SAMN04489844_4260</name>
</gene>
<dbReference type="InterPro" id="IPR050879">
    <property type="entry name" value="Acyltransferase_3"/>
</dbReference>
<feature type="transmembrane region" description="Helical" evidence="2">
    <location>
        <begin position="46"/>
        <end position="66"/>
    </location>
</feature>
<dbReference type="Proteomes" id="UP000198742">
    <property type="component" value="Unassembled WGS sequence"/>
</dbReference>
<feature type="transmembrane region" description="Helical" evidence="2">
    <location>
        <begin position="309"/>
        <end position="330"/>
    </location>
</feature>
<evidence type="ECO:0000256" key="1">
    <source>
        <dbReference type="SAM" id="MobiDB-lite"/>
    </source>
</evidence>
<feature type="transmembrane region" description="Helical" evidence="2">
    <location>
        <begin position="126"/>
        <end position="145"/>
    </location>
</feature>
<keyword evidence="3" id="KW-0808">Transferase</keyword>
<name>A0A1H5A214_9ACTN</name>
<feature type="transmembrane region" description="Helical" evidence="2">
    <location>
        <begin position="189"/>
        <end position="219"/>
    </location>
</feature>
<proteinExistence type="predicted"/>
<dbReference type="GO" id="GO:0016787">
    <property type="term" value="F:hydrolase activity"/>
    <property type="evidence" value="ECO:0007669"/>
    <property type="project" value="UniProtKB-KW"/>
</dbReference>
<keyword evidence="4" id="KW-1185">Reference proteome</keyword>
<dbReference type="GO" id="GO:0016746">
    <property type="term" value="F:acyltransferase activity"/>
    <property type="evidence" value="ECO:0007669"/>
    <property type="project" value="UniProtKB-KW"/>
</dbReference>